<dbReference type="InterPro" id="IPR024185">
    <property type="entry name" value="FTHF_cligase-like_sf"/>
</dbReference>
<dbReference type="RefSeq" id="WP_087481809.1">
    <property type="nucleotide sequence ID" value="NZ_AP024884.1"/>
</dbReference>
<name>A0A1Y6IY88_9VIBR</name>
<reference evidence="3 4" key="1">
    <citation type="submission" date="2017-05" db="EMBL/GenBank/DDBJ databases">
        <authorList>
            <person name="Song R."/>
            <person name="Chenine A.L."/>
            <person name="Ruprecht R.M."/>
        </authorList>
    </citation>
    <scope>NUCLEOTIDE SEQUENCE [LARGE SCALE GENOMIC DNA]</scope>
    <source>
        <strain evidence="3 4">CECT 7927</strain>
    </source>
</reference>
<gene>
    <name evidence="3" type="primary">lutC</name>
    <name evidence="2" type="ORF">SBX37_19310</name>
    <name evidence="3" type="ORF">VIM7927_03087</name>
</gene>
<organism evidence="3 4">
    <name type="scientific">Vibrio mangrovi</name>
    <dbReference type="NCBI Taxonomy" id="474394"/>
    <lineage>
        <taxon>Bacteria</taxon>
        <taxon>Pseudomonadati</taxon>
        <taxon>Pseudomonadota</taxon>
        <taxon>Gammaproteobacteria</taxon>
        <taxon>Vibrionales</taxon>
        <taxon>Vibrionaceae</taxon>
        <taxon>Vibrio</taxon>
    </lineage>
</organism>
<evidence type="ECO:0000313" key="4">
    <source>
        <dbReference type="Proteomes" id="UP000196125"/>
    </source>
</evidence>
<evidence type="ECO:0000313" key="5">
    <source>
        <dbReference type="Proteomes" id="UP001283366"/>
    </source>
</evidence>
<dbReference type="Proteomes" id="UP001283366">
    <property type="component" value="Unassembled WGS sequence"/>
</dbReference>
<dbReference type="AlphaFoldDB" id="A0A1Y6IY88"/>
<dbReference type="Gene3D" id="3.40.50.10420">
    <property type="entry name" value="NagB/RpiA/CoA transferase-like"/>
    <property type="match status" value="1"/>
</dbReference>
<dbReference type="SUPFAM" id="SSF100950">
    <property type="entry name" value="NagB/RpiA/CoA transferase-like"/>
    <property type="match status" value="1"/>
</dbReference>
<feature type="domain" description="LUD" evidence="1">
    <location>
        <begin position="42"/>
        <end position="216"/>
    </location>
</feature>
<keyword evidence="5" id="KW-1185">Reference proteome</keyword>
<evidence type="ECO:0000259" key="1">
    <source>
        <dbReference type="Pfam" id="PF02589"/>
    </source>
</evidence>
<dbReference type="InterPro" id="IPR037171">
    <property type="entry name" value="NagB/RpiA_transferase-like"/>
</dbReference>
<protein>
    <submittedName>
        <fullName evidence="2 3">Lactate utilization protein</fullName>
    </submittedName>
</protein>
<accession>A0A1Y6IY88</accession>
<proteinExistence type="predicted"/>
<dbReference type="EMBL" id="FXXI01000006">
    <property type="protein sequence ID" value="SMS01780.1"/>
    <property type="molecule type" value="Genomic_DNA"/>
</dbReference>
<evidence type="ECO:0000313" key="3">
    <source>
        <dbReference type="EMBL" id="SMS01780.1"/>
    </source>
</evidence>
<dbReference type="PANTHER" id="PTHR43682">
    <property type="entry name" value="LACTATE UTILIZATION PROTEIN C"/>
    <property type="match status" value="1"/>
</dbReference>
<dbReference type="InterPro" id="IPR003741">
    <property type="entry name" value="LUD_dom"/>
</dbReference>
<dbReference type="PANTHER" id="PTHR43682:SF1">
    <property type="entry name" value="LACTATE UTILIZATION PROTEIN C"/>
    <property type="match status" value="1"/>
</dbReference>
<reference evidence="2 5" key="2">
    <citation type="submission" date="2023-11" db="EMBL/GenBank/DDBJ databases">
        <title>Plant-associative lifestyle of Vibrio porteresiae and its evolutionary dynamics.</title>
        <authorList>
            <person name="Rameshkumar N."/>
            <person name="Kirti K."/>
        </authorList>
    </citation>
    <scope>NUCLEOTIDE SEQUENCE [LARGE SCALE GENOMIC DNA]</scope>
    <source>
        <strain evidence="2 5">MSSRF38</strain>
    </source>
</reference>
<dbReference type="Pfam" id="PF02589">
    <property type="entry name" value="LUD_dom"/>
    <property type="match status" value="1"/>
</dbReference>
<dbReference type="Proteomes" id="UP000196125">
    <property type="component" value="Unassembled WGS sequence"/>
</dbReference>
<dbReference type="EMBL" id="JAWRCO010000002">
    <property type="protein sequence ID" value="MDW6005013.1"/>
    <property type="molecule type" value="Genomic_DNA"/>
</dbReference>
<sequence length="219" mass="24398">MSNARQQIFNKLNAARPTPLENGSAETARNFARHNFSDDQKLERFCAALDANHAQVLTIEREQLIQTVHELCAQNGWQHAAIGTSGLWHSDFRKGLENIQITEYQQTIDQWKDELFTTVDVGLTDTCAGIADTGALVLWPDIHQPRTLSLVPPCHVAVLRQSTLFDSFTDIMLSQQWHTQMPTNAVLISGPSKTADIQQTLAYGAHGPSQLIVVILKDE</sequence>
<dbReference type="OrthoDB" id="9794157at2"/>
<evidence type="ECO:0000313" key="2">
    <source>
        <dbReference type="EMBL" id="MDW6005013.1"/>
    </source>
</evidence>